<evidence type="ECO:0000313" key="3">
    <source>
        <dbReference type="EMBL" id="MBM7646147.1"/>
    </source>
</evidence>
<comment type="caution">
    <text evidence="3">The sequence shown here is derived from an EMBL/GenBank/DDBJ whole genome shotgun (WGS) entry which is preliminary data.</text>
</comment>
<evidence type="ECO:0000313" key="4">
    <source>
        <dbReference type="Proteomes" id="UP000808914"/>
    </source>
</evidence>
<dbReference type="InterPro" id="IPR029058">
    <property type="entry name" value="AB_hydrolase_fold"/>
</dbReference>
<keyword evidence="1" id="KW-1133">Transmembrane helix</keyword>
<name>A0ABS2Q3Q4_9BACL</name>
<dbReference type="Gene3D" id="3.40.50.1820">
    <property type="entry name" value="alpha/beta hydrolase"/>
    <property type="match status" value="1"/>
</dbReference>
<dbReference type="RefSeq" id="WP_205004042.1">
    <property type="nucleotide sequence ID" value="NZ_JAFBER010000016.1"/>
</dbReference>
<feature type="domain" description="AB hydrolase-1" evidence="2">
    <location>
        <begin position="96"/>
        <end position="213"/>
    </location>
</feature>
<proteinExistence type="predicted"/>
<protein>
    <submittedName>
        <fullName evidence="3">Dipeptidyl aminopeptidase/acylaminoacyl peptidase</fullName>
    </submittedName>
</protein>
<evidence type="ECO:0000259" key="2">
    <source>
        <dbReference type="Pfam" id="PF00561"/>
    </source>
</evidence>
<dbReference type="PANTHER" id="PTHR43358">
    <property type="entry name" value="ALPHA/BETA-HYDROLASE"/>
    <property type="match status" value="1"/>
</dbReference>
<organism evidence="3 4">
    <name type="scientific">Scopulibacillus daqui</name>
    <dbReference type="NCBI Taxonomy" id="1469162"/>
    <lineage>
        <taxon>Bacteria</taxon>
        <taxon>Bacillati</taxon>
        <taxon>Bacillota</taxon>
        <taxon>Bacilli</taxon>
        <taxon>Bacillales</taxon>
        <taxon>Sporolactobacillaceae</taxon>
        <taxon>Scopulibacillus</taxon>
    </lineage>
</organism>
<accession>A0ABS2Q3Q4</accession>
<dbReference type="EMBL" id="JAFBER010000016">
    <property type="protein sequence ID" value="MBM7646147.1"/>
    <property type="molecule type" value="Genomic_DNA"/>
</dbReference>
<keyword evidence="3" id="KW-0031">Aminopeptidase</keyword>
<evidence type="ECO:0000256" key="1">
    <source>
        <dbReference type="SAM" id="Phobius"/>
    </source>
</evidence>
<dbReference type="Proteomes" id="UP000808914">
    <property type="component" value="Unassembled WGS sequence"/>
</dbReference>
<keyword evidence="3" id="KW-0645">Protease</keyword>
<keyword evidence="1" id="KW-0812">Transmembrane</keyword>
<keyword evidence="1" id="KW-0472">Membrane</keyword>
<gene>
    <name evidence="3" type="ORF">JOD45_002373</name>
</gene>
<dbReference type="Pfam" id="PF00561">
    <property type="entry name" value="Abhydrolase_1"/>
    <property type="match status" value="1"/>
</dbReference>
<reference evidence="3 4" key="1">
    <citation type="submission" date="2021-01" db="EMBL/GenBank/DDBJ databases">
        <title>Genomic Encyclopedia of Type Strains, Phase IV (KMG-IV): sequencing the most valuable type-strain genomes for metagenomic binning, comparative biology and taxonomic classification.</title>
        <authorList>
            <person name="Goeker M."/>
        </authorList>
    </citation>
    <scope>NUCLEOTIDE SEQUENCE [LARGE SCALE GENOMIC DNA]</scope>
    <source>
        <strain evidence="3 4">DSM 28236</strain>
    </source>
</reference>
<keyword evidence="4" id="KW-1185">Reference proteome</keyword>
<dbReference type="GO" id="GO:0004177">
    <property type="term" value="F:aminopeptidase activity"/>
    <property type="evidence" value="ECO:0007669"/>
    <property type="project" value="UniProtKB-KW"/>
</dbReference>
<dbReference type="InterPro" id="IPR052920">
    <property type="entry name" value="DNA-binding_regulatory"/>
</dbReference>
<keyword evidence="3" id="KW-0378">Hydrolase</keyword>
<dbReference type="SUPFAM" id="SSF53474">
    <property type="entry name" value="alpha/beta-Hydrolases"/>
    <property type="match status" value="1"/>
</dbReference>
<dbReference type="PANTHER" id="PTHR43358:SF4">
    <property type="entry name" value="ALPHA_BETA HYDROLASE FOLD-1 DOMAIN-CONTAINING PROTEIN"/>
    <property type="match status" value="1"/>
</dbReference>
<feature type="transmembrane region" description="Helical" evidence="1">
    <location>
        <begin position="23"/>
        <end position="45"/>
    </location>
</feature>
<sequence length="326" mass="36908">MGTVIREIHKKPNLRPPKKRRRWIMTFISIIMIILLAIIVISYFVTNALIHPARQPVAENPSAVGLPYQNITFTSREGHLKLNGWLIKAEKPTHKWIILSHGYTENRLIWPDIDSGKPGLEFMKFLHQAGFNVVTFDFRNSGSSEGKTTTVGYYEKYDLLGAIDKVKSFDRHAEVGLIGWSQGAATSLMAAPKNPSVKFVVADSPFTNLKKYLETNLPHWSHLPSFPFTPVILDFWAPILSGLDASEVSPINAVKHFNGPILLIHSTADEAIPDSNSLAIYHKYKNHKNIRLITFDEASHTESFLLFPDRYKKALLNFFAQNNFTP</sequence>
<dbReference type="InterPro" id="IPR000073">
    <property type="entry name" value="AB_hydrolase_1"/>
</dbReference>